<comment type="caution">
    <text evidence="1">The sequence shown here is derived from an EMBL/GenBank/DDBJ whole genome shotgun (WGS) entry which is preliminary data.</text>
</comment>
<evidence type="ECO:0000313" key="1">
    <source>
        <dbReference type="EMBL" id="MDZ5712186.1"/>
    </source>
</evidence>
<organism evidence="1 2">
    <name type="scientific">Jeotgalibacillus haloalkalitolerans</name>
    <dbReference type="NCBI Taxonomy" id="3104292"/>
    <lineage>
        <taxon>Bacteria</taxon>
        <taxon>Bacillati</taxon>
        <taxon>Bacillota</taxon>
        <taxon>Bacilli</taxon>
        <taxon>Bacillales</taxon>
        <taxon>Caryophanaceae</taxon>
        <taxon>Jeotgalibacillus</taxon>
    </lineage>
</organism>
<dbReference type="Proteomes" id="UP001292084">
    <property type="component" value="Unassembled WGS sequence"/>
</dbReference>
<proteinExistence type="predicted"/>
<protein>
    <submittedName>
        <fullName evidence="1">Uncharacterized protein</fullName>
    </submittedName>
</protein>
<reference evidence="1 2" key="1">
    <citation type="submission" date="2023-12" db="EMBL/GenBank/DDBJ databases">
        <title>Jeotgalibacillus haloalkaliphilus sp. nov., a novel salt-tolerant bacteria, isolated from the estuary of the Fenhe River into the Yellow River.</title>
        <authorList>
            <person name="Li Y."/>
        </authorList>
    </citation>
    <scope>NUCLEOTIDE SEQUENCE [LARGE SCALE GENOMIC DNA]</scope>
    <source>
        <strain evidence="1 2">HH7-29</strain>
    </source>
</reference>
<sequence length="89" mass="10007">MRNMINDGGIMRKQPVNLEYLATVSPAKIQLYLLAAGVSLSLQECTKLQLLLKNNFSCIQSLPHLFSETEQLLGKKRTKELILKATSFL</sequence>
<accession>A0ABU5KN78</accession>
<gene>
    <name evidence="1" type="ORF">UFB30_08085</name>
</gene>
<evidence type="ECO:0000313" key="2">
    <source>
        <dbReference type="Proteomes" id="UP001292084"/>
    </source>
</evidence>
<dbReference type="EMBL" id="JAXQNN010000002">
    <property type="protein sequence ID" value="MDZ5712186.1"/>
    <property type="molecule type" value="Genomic_DNA"/>
</dbReference>
<name>A0ABU5KN78_9BACL</name>
<keyword evidence="2" id="KW-1185">Reference proteome</keyword>